<gene>
    <name evidence="1" type="ORF">C8N35_103346</name>
</gene>
<organism evidence="1 2">
    <name type="scientific">Breoghania corrubedonensis</name>
    <dbReference type="NCBI Taxonomy" id="665038"/>
    <lineage>
        <taxon>Bacteria</taxon>
        <taxon>Pseudomonadati</taxon>
        <taxon>Pseudomonadota</taxon>
        <taxon>Alphaproteobacteria</taxon>
        <taxon>Hyphomicrobiales</taxon>
        <taxon>Stappiaceae</taxon>
        <taxon>Breoghania</taxon>
    </lineage>
</organism>
<keyword evidence="2" id="KW-1185">Reference proteome</keyword>
<sequence>MSDETTDLTFTDGASAFEYSCQCLDCTVELKKPLPALVLDAREHFGQATPTKINDDGTQTVVLRIPNPEGGFVVLARTAGKDGPELAGGELVAWMPLLYNEALAEETDEAGFGWVGVVIGTLQPVLREGGWLGDVRYGE</sequence>
<evidence type="ECO:0000313" key="2">
    <source>
        <dbReference type="Proteomes" id="UP000244081"/>
    </source>
</evidence>
<dbReference type="EMBL" id="QAYG01000003">
    <property type="protein sequence ID" value="PTW61163.1"/>
    <property type="molecule type" value="Genomic_DNA"/>
</dbReference>
<dbReference type="AlphaFoldDB" id="A0A2T5VBN1"/>
<comment type="caution">
    <text evidence="1">The sequence shown here is derived from an EMBL/GenBank/DDBJ whole genome shotgun (WGS) entry which is preliminary data.</text>
</comment>
<name>A0A2T5VBN1_9HYPH</name>
<protein>
    <submittedName>
        <fullName evidence="1">Uncharacterized protein</fullName>
    </submittedName>
</protein>
<accession>A0A2T5VBN1</accession>
<proteinExistence type="predicted"/>
<reference evidence="1 2" key="1">
    <citation type="submission" date="2018-04" db="EMBL/GenBank/DDBJ databases">
        <title>Genomic Encyclopedia of Archaeal and Bacterial Type Strains, Phase II (KMG-II): from individual species to whole genera.</title>
        <authorList>
            <person name="Goeker M."/>
        </authorList>
    </citation>
    <scope>NUCLEOTIDE SEQUENCE [LARGE SCALE GENOMIC DNA]</scope>
    <source>
        <strain evidence="1 2">DSM 23382</strain>
    </source>
</reference>
<dbReference type="OrthoDB" id="8453770at2"/>
<dbReference type="RefSeq" id="WP_107989959.1">
    <property type="nucleotide sequence ID" value="NZ_QAYG01000003.1"/>
</dbReference>
<evidence type="ECO:0000313" key="1">
    <source>
        <dbReference type="EMBL" id="PTW61163.1"/>
    </source>
</evidence>
<dbReference type="Proteomes" id="UP000244081">
    <property type="component" value="Unassembled WGS sequence"/>
</dbReference>